<comment type="similarity">
    <text evidence="1">Belongs to the eukaryotic-type primase small subunit family.</text>
</comment>
<accession>A0A1B1TD09</accession>
<organism evidence="2">
    <name type="scientific">uncultured Poseidoniia archaeon</name>
    <dbReference type="NCBI Taxonomy" id="1697135"/>
    <lineage>
        <taxon>Archaea</taxon>
        <taxon>Methanobacteriati</taxon>
        <taxon>Thermoplasmatota</taxon>
        <taxon>Candidatus Poseidoniia</taxon>
        <taxon>environmental samples</taxon>
    </lineage>
</organism>
<dbReference type="SUPFAM" id="SSF56747">
    <property type="entry name" value="Prim-pol domain"/>
    <property type="match status" value="1"/>
</dbReference>
<protein>
    <recommendedName>
        <fullName evidence="3">DNA primase</fullName>
    </recommendedName>
</protein>
<reference evidence="2" key="2">
    <citation type="journal article" date="2015" name="ISME J.">
        <title>A new class of marine Euryarchaeota group II from the Mediterranean deep chlorophyll maximum.</title>
        <authorList>
            <person name="Martin-Cuadrado A.B."/>
            <person name="Garcia-Heredia I."/>
            <person name="Molto A.G."/>
            <person name="Lopez-Ubeda R."/>
            <person name="Kimes N."/>
            <person name="Lopez-Garcia P."/>
            <person name="Moreira D."/>
            <person name="Rodriguez-Valera F."/>
        </authorList>
    </citation>
    <scope>NUCLEOTIDE SEQUENCE</scope>
</reference>
<evidence type="ECO:0000313" key="2">
    <source>
        <dbReference type="EMBL" id="ANV80169.1"/>
    </source>
</evidence>
<name>A0A1B1TD09_9ARCH</name>
<proteinExistence type="inferred from homology"/>
<dbReference type="GO" id="GO:0003899">
    <property type="term" value="F:DNA-directed RNA polymerase activity"/>
    <property type="evidence" value="ECO:0007669"/>
    <property type="project" value="InterPro"/>
</dbReference>
<dbReference type="EMBL" id="KP211876">
    <property type="protein sequence ID" value="ANV80169.1"/>
    <property type="molecule type" value="Genomic_DNA"/>
</dbReference>
<evidence type="ECO:0000256" key="1">
    <source>
        <dbReference type="ARBA" id="ARBA00009762"/>
    </source>
</evidence>
<dbReference type="InterPro" id="IPR002755">
    <property type="entry name" value="DNA_primase_S"/>
</dbReference>
<evidence type="ECO:0008006" key="3">
    <source>
        <dbReference type="Google" id="ProtNLM"/>
    </source>
</evidence>
<dbReference type="AlphaFoldDB" id="A0A1B1TD09"/>
<dbReference type="GO" id="GO:0006269">
    <property type="term" value="P:DNA replication, synthesis of primer"/>
    <property type="evidence" value="ECO:0007669"/>
    <property type="project" value="InterPro"/>
</dbReference>
<dbReference type="PANTHER" id="PTHR10536">
    <property type="entry name" value="DNA PRIMASE SMALL SUBUNIT"/>
    <property type="match status" value="1"/>
</dbReference>
<dbReference type="Pfam" id="PF01896">
    <property type="entry name" value="DNA_primase_S"/>
    <property type="match status" value="1"/>
</dbReference>
<reference evidence="2" key="1">
    <citation type="submission" date="2014-11" db="EMBL/GenBank/DDBJ databases">
        <authorList>
            <person name="Zhu J."/>
            <person name="Qi W."/>
            <person name="Song R."/>
        </authorList>
    </citation>
    <scope>NUCLEOTIDE SEQUENCE</scope>
</reference>
<dbReference type="Gene3D" id="3.90.920.10">
    <property type="entry name" value="DNA primase, PRIM domain"/>
    <property type="match status" value="1"/>
</dbReference>
<sequence length="284" mass="32014">MQEQAWTLWSDFLHPEFGFEEKYVQTSFSGHRGFHIHVRDPSLLHIDSNARRQLVNYIRGEGINVQAILSGPDSGWQNRINNGINSVTHKLKVIKEKGPDYKSYIDELQTAVENSEKASKISSKKLSKAKINEIADLADEERLNRLLSDNKLRVFGEKNTSIFWDMVKGDNSVVLGSAGETDEAVTVDVKRVIRWIGSLHGKCGLRVTEMPLERLNPFSQNHFNPLEESIVFSSDKKFNILLNKDDVTAELAGIRVEGNSGDRFEVTESLATFIVLKGWGSIVN</sequence>